<gene>
    <name evidence="1" type="ORF">HPB47_022161</name>
</gene>
<dbReference type="Proteomes" id="UP000805193">
    <property type="component" value="Unassembled WGS sequence"/>
</dbReference>
<accession>A0AC60QBH5</accession>
<reference evidence="1 2" key="1">
    <citation type="journal article" date="2020" name="Cell">
        <title>Large-Scale Comparative Analyses of Tick Genomes Elucidate Their Genetic Diversity and Vector Capacities.</title>
        <authorList>
            <consortium name="Tick Genome and Microbiome Consortium (TIGMIC)"/>
            <person name="Jia N."/>
            <person name="Wang J."/>
            <person name="Shi W."/>
            <person name="Du L."/>
            <person name="Sun Y."/>
            <person name="Zhan W."/>
            <person name="Jiang J.F."/>
            <person name="Wang Q."/>
            <person name="Zhang B."/>
            <person name="Ji P."/>
            <person name="Bell-Sakyi L."/>
            <person name="Cui X.M."/>
            <person name="Yuan T.T."/>
            <person name="Jiang B.G."/>
            <person name="Yang W.F."/>
            <person name="Lam T.T."/>
            <person name="Chang Q.C."/>
            <person name="Ding S.J."/>
            <person name="Wang X.J."/>
            <person name="Zhu J.G."/>
            <person name="Ruan X.D."/>
            <person name="Zhao L."/>
            <person name="Wei J.T."/>
            <person name="Ye R.Z."/>
            <person name="Que T.C."/>
            <person name="Du C.H."/>
            <person name="Zhou Y.H."/>
            <person name="Cheng J.X."/>
            <person name="Dai P.F."/>
            <person name="Guo W.B."/>
            <person name="Han X.H."/>
            <person name="Huang E.J."/>
            <person name="Li L.F."/>
            <person name="Wei W."/>
            <person name="Gao Y.C."/>
            <person name="Liu J.Z."/>
            <person name="Shao H.Z."/>
            <person name="Wang X."/>
            <person name="Wang C.C."/>
            <person name="Yang T.C."/>
            <person name="Huo Q.B."/>
            <person name="Li W."/>
            <person name="Chen H.Y."/>
            <person name="Chen S.E."/>
            <person name="Zhou L.G."/>
            <person name="Ni X.B."/>
            <person name="Tian J.H."/>
            <person name="Sheng Y."/>
            <person name="Liu T."/>
            <person name="Pan Y.S."/>
            <person name="Xia L.Y."/>
            <person name="Li J."/>
            <person name="Zhao F."/>
            <person name="Cao W.C."/>
        </authorList>
    </citation>
    <scope>NUCLEOTIDE SEQUENCE [LARGE SCALE GENOMIC DNA]</scope>
    <source>
        <strain evidence="1">Iper-2018</strain>
    </source>
</reference>
<evidence type="ECO:0000313" key="2">
    <source>
        <dbReference type="Proteomes" id="UP000805193"/>
    </source>
</evidence>
<keyword evidence="2" id="KW-1185">Reference proteome</keyword>
<sequence>MRVGGKWNLLKPLLNESNSNQSQVIRRVLHEARHESELLLYRPVRRGPKPKGWMPLSEVDITIRTNTGNSVPKVDVLRVLGMLIESNGCNGRTINKIITKTENMIRLINRVSNRRGEIIEAQETAQVARLSSSPAGREILDVLGLNPMLVAEQRHQLSDAQRARIQTSPFPRNVHPQHNVGRRRARAMPHSMAARPGSLPLPSITRNSIVNSVSFKDSTPSRAEQAAIALALLDDGRSHSTCPDCGSASSFDHMLWLCPALREPNQVTEEEWSSAITSSELRQLPGCPESPRCGGEARTPRPHVGAARMLL</sequence>
<name>A0AC60QBH5_IXOPE</name>
<proteinExistence type="predicted"/>
<protein>
    <submittedName>
        <fullName evidence="1">Uncharacterized protein</fullName>
    </submittedName>
</protein>
<comment type="caution">
    <text evidence="1">The sequence shown here is derived from an EMBL/GenBank/DDBJ whole genome shotgun (WGS) entry which is preliminary data.</text>
</comment>
<organism evidence="1 2">
    <name type="scientific">Ixodes persulcatus</name>
    <name type="common">Taiga tick</name>
    <dbReference type="NCBI Taxonomy" id="34615"/>
    <lineage>
        <taxon>Eukaryota</taxon>
        <taxon>Metazoa</taxon>
        <taxon>Ecdysozoa</taxon>
        <taxon>Arthropoda</taxon>
        <taxon>Chelicerata</taxon>
        <taxon>Arachnida</taxon>
        <taxon>Acari</taxon>
        <taxon>Parasitiformes</taxon>
        <taxon>Ixodida</taxon>
        <taxon>Ixodoidea</taxon>
        <taxon>Ixodidae</taxon>
        <taxon>Ixodinae</taxon>
        <taxon>Ixodes</taxon>
    </lineage>
</organism>
<dbReference type="EMBL" id="JABSTQ010009265">
    <property type="protein sequence ID" value="KAG0431042.1"/>
    <property type="molecule type" value="Genomic_DNA"/>
</dbReference>
<evidence type="ECO:0000313" key="1">
    <source>
        <dbReference type="EMBL" id="KAG0431042.1"/>
    </source>
</evidence>